<dbReference type="InterPro" id="IPR008978">
    <property type="entry name" value="HSP20-like_chaperone"/>
</dbReference>
<protein>
    <recommendedName>
        <fullName evidence="8">SHSP domain-containing protein</fullName>
    </recommendedName>
</protein>
<proteinExistence type="inferred from homology"/>
<comment type="subcellular location">
    <subcellularLocation>
        <location evidence="1">Cell membrane</location>
        <topology evidence="1">Single-pass membrane protein</topology>
    </subcellularLocation>
</comment>
<dbReference type="Gene3D" id="2.60.40.790">
    <property type="match status" value="1"/>
</dbReference>
<feature type="compositionally biased region" description="Basic and acidic residues" evidence="6">
    <location>
        <begin position="202"/>
        <end position="260"/>
    </location>
</feature>
<keyword evidence="7" id="KW-1133">Transmembrane helix</keyword>
<evidence type="ECO:0000256" key="2">
    <source>
        <dbReference type="ARBA" id="ARBA00022475"/>
    </source>
</evidence>
<keyword evidence="7" id="KW-0472">Membrane</keyword>
<evidence type="ECO:0000256" key="5">
    <source>
        <dbReference type="RuleBase" id="RU003616"/>
    </source>
</evidence>
<dbReference type="PANTHER" id="PTHR43670">
    <property type="entry name" value="HEAT SHOCK PROTEIN 26"/>
    <property type="match status" value="1"/>
</dbReference>
<organism evidence="9 10">
    <name type="scientific">Dovyalis caffra</name>
    <dbReference type="NCBI Taxonomy" id="77055"/>
    <lineage>
        <taxon>Eukaryota</taxon>
        <taxon>Viridiplantae</taxon>
        <taxon>Streptophyta</taxon>
        <taxon>Embryophyta</taxon>
        <taxon>Tracheophyta</taxon>
        <taxon>Spermatophyta</taxon>
        <taxon>Magnoliopsida</taxon>
        <taxon>eudicotyledons</taxon>
        <taxon>Gunneridae</taxon>
        <taxon>Pentapetalae</taxon>
        <taxon>rosids</taxon>
        <taxon>fabids</taxon>
        <taxon>Malpighiales</taxon>
        <taxon>Salicaceae</taxon>
        <taxon>Flacourtieae</taxon>
        <taxon>Dovyalis</taxon>
    </lineage>
</organism>
<evidence type="ECO:0000256" key="3">
    <source>
        <dbReference type="ARBA" id="ARBA00022821"/>
    </source>
</evidence>
<dbReference type="InterPro" id="IPR002068">
    <property type="entry name" value="A-crystallin/Hsp20_dom"/>
</dbReference>
<keyword evidence="7" id="KW-0812">Transmembrane</keyword>
<name>A0AAV1QWG0_9ROSI</name>
<dbReference type="Proteomes" id="UP001314170">
    <property type="component" value="Unassembled WGS sequence"/>
</dbReference>
<dbReference type="GO" id="GO:0034605">
    <property type="term" value="P:cellular response to heat"/>
    <property type="evidence" value="ECO:0007669"/>
    <property type="project" value="TreeGrafter"/>
</dbReference>
<evidence type="ECO:0000259" key="8">
    <source>
        <dbReference type="PROSITE" id="PS01031"/>
    </source>
</evidence>
<dbReference type="GO" id="GO:0006952">
    <property type="term" value="P:defense response"/>
    <property type="evidence" value="ECO:0007669"/>
    <property type="project" value="UniProtKB-KW"/>
</dbReference>
<feature type="region of interest" description="Disordered" evidence="6">
    <location>
        <begin position="119"/>
        <end position="274"/>
    </location>
</feature>
<comment type="similarity">
    <text evidence="4 5">Belongs to the small heat shock protein (HSP20) family.</text>
</comment>
<dbReference type="SUPFAM" id="SSF49764">
    <property type="entry name" value="HSP20-like chaperones"/>
    <property type="match status" value="1"/>
</dbReference>
<dbReference type="PANTHER" id="PTHR43670:SF125">
    <property type="entry name" value="SHSP DOMAIN-CONTAINING PROTEIN"/>
    <property type="match status" value="1"/>
</dbReference>
<dbReference type="GO" id="GO:0005886">
    <property type="term" value="C:plasma membrane"/>
    <property type="evidence" value="ECO:0007669"/>
    <property type="project" value="UniProtKB-SubCell"/>
</dbReference>
<dbReference type="Pfam" id="PF00011">
    <property type="entry name" value="HSP20"/>
    <property type="match status" value="1"/>
</dbReference>
<feature type="transmembrane region" description="Helical" evidence="7">
    <location>
        <begin position="314"/>
        <end position="333"/>
    </location>
</feature>
<keyword evidence="10" id="KW-1185">Reference proteome</keyword>
<gene>
    <name evidence="9" type="ORF">DCAF_LOCUS2817</name>
</gene>
<sequence>MEQFTKTKEIDKQRERGIEMDMRTRRSTAIQYENFQPKFEWVEEEGANVLLIYLPDYLKEQLKITYVHSSRMVQVTGERPLTYNQWSRFNQNFRVPQNCEVNKIQGKFKNEILYITMPKPTIKQPHPKEEAKATKEDPLPSKDASVEKPMTSQVPQKPTMEPKQTDEKKPGVLSPPEASKDQKSQKGQAETPPEAASTSDTVKQKDEKPITGKKESTAEVSKKPAESFEEKTLFEQEESIKKRKESDNASLKALEKDKGKGVKLAGSGSEEKQKQDFKIAGKVKEVKNVAATAAKKTVKGLNAIELSEERQKSMVNIGVAALVIVALGAYLAYSYQSSRTSTD</sequence>
<evidence type="ECO:0000313" key="10">
    <source>
        <dbReference type="Proteomes" id="UP001314170"/>
    </source>
</evidence>
<reference evidence="9 10" key="1">
    <citation type="submission" date="2024-01" db="EMBL/GenBank/DDBJ databases">
        <authorList>
            <person name="Waweru B."/>
        </authorList>
    </citation>
    <scope>NUCLEOTIDE SEQUENCE [LARGE SCALE GENOMIC DNA]</scope>
</reference>
<dbReference type="CDD" id="cd06464">
    <property type="entry name" value="ACD_sHsps-like"/>
    <property type="match status" value="1"/>
</dbReference>
<keyword evidence="3" id="KW-0611">Plant defense</keyword>
<evidence type="ECO:0000256" key="1">
    <source>
        <dbReference type="ARBA" id="ARBA00004162"/>
    </source>
</evidence>
<evidence type="ECO:0000256" key="4">
    <source>
        <dbReference type="PROSITE-ProRule" id="PRU00285"/>
    </source>
</evidence>
<accession>A0AAV1QWG0</accession>
<comment type="caution">
    <text evidence="9">The sequence shown here is derived from an EMBL/GenBank/DDBJ whole genome shotgun (WGS) entry which is preliminary data.</text>
</comment>
<dbReference type="PROSITE" id="PS01031">
    <property type="entry name" value="SHSP"/>
    <property type="match status" value="1"/>
</dbReference>
<feature type="domain" description="SHSP" evidence="8">
    <location>
        <begin position="30"/>
        <end position="134"/>
    </location>
</feature>
<evidence type="ECO:0000256" key="6">
    <source>
        <dbReference type="SAM" id="MobiDB-lite"/>
    </source>
</evidence>
<evidence type="ECO:0000256" key="7">
    <source>
        <dbReference type="SAM" id="Phobius"/>
    </source>
</evidence>
<dbReference type="AlphaFoldDB" id="A0AAV1QWG0"/>
<dbReference type="EMBL" id="CAWUPB010000850">
    <property type="protein sequence ID" value="CAK7325145.1"/>
    <property type="molecule type" value="Genomic_DNA"/>
</dbReference>
<feature type="compositionally biased region" description="Basic and acidic residues" evidence="6">
    <location>
        <begin position="126"/>
        <end position="146"/>
    </location>
</feature>
<evidence type="ECO:0000313" key="9">
    <source>
        <dbReference type="EMBL" id="CAK7325145.1"/>
    </source>
</evidence>
<keyword evidence="2" id="KW-1003">Cell membrane</keyword>